<dbReference type="AlphaFoldDB" id="A0AAD9QUM3"/>
<gene>
    <name evidence="1" type="ORF">P5673_007682</name>
</gene>
<reference evidence="1" key="1">
    <citation type="journal article" date="2023" name="G3 (Bethesda)">
        <title>Whole genome assembly and annotation of the endangered Caribbean coral Acropora cervicornis.</title>
        <authorList>
            <person name="Selwyn J.D."/>
            <person name="Vollmer S.V."/>
        </authorList>
    </citation>
    <scope>NUCLEOTIDE SEQUENCE</scope>
    <source>
        <strain evidence="1">K2</strain>
    </source>
</reference>
<organism evidence="1 2">
    <name type="scientific">Acropora cervicornis</name>
    <name type="common">Staghorn coral</name>
    <dbReference type="NCBI Taxonomy" id="6130"/>
    <lineage>
        <taxon>Eukaryota</taxon>
        <taxon>Metazoa</taxon>
        <taxon>Cnidaria</taxon>
        <taxon>Anthozoa</taxon>
        <taxon>Hexacorallia</taxon>
        <taxon>Scleractinia</taxon>
        <taxon>Astrocoeniina</taxon>
        <taxon>Acroporidae</taxon>
        <taxon>Acropora</taxon>
    </lineage>
</organism>
<protein>
    <recommendedName>
        <fullName evidence="3">GIY-YIG domain-containing protein</fullName>
    </recommendedName>
</protein>
<name>A0AAD9QUM3_ACRCE</name>
<dbReference type="Proteomes" id="UP001249851">
    <property type="component" value="Unassembled WGS sequence"/>
</dbReference>
<accession>A0AAD9QUM3</accession>
<comment type="caution">
    <text evidence="1">The sequence shown here is derived from an EMBL/GenBank/DDBJ whole genome shotgun (WGS) entry which is preliminary data.</text>
</comment>
<proteinExistence type="predicted"/>
<dbReference type="EMBL" id="JARQWQ010000013">
    <property type="protein sequence ID" value="KAK2567808.1"/>
    <property type="molecule type" value="Genomic_DNA"/>
</dbReference>
<sequence length="121" mass="13870">MNSQPLHSALRSFNVQDGARTSGVYEIYRNNELIYIGGNPYFSNIRDCLNAHFSGNDGLPIGRYLSGPGKRRWKNITVRWMTCINPPEIVYYLLEEHQIRHGSLPVYNNAPSPDARDWDSD</sequence>
<evidence type="ECO:0008006" key="3">
    <source>
        <dbReference type="Google" id="ProtNLM"/>
    </source>
</evidence>
<keyword evidence="2" id="KW-1185">Reference proteome</keyword>
<evidence type="ECO:0000313" key="2">
    <source>
        <dbReference type="Proteomes" id="UP001249851"/>
    </source>
</evidence>
<reference evidence="1" key="2">
    <citation type="journal article" date="2023" name="Science">
        <title>Genomic signatures of disease resistance in endangered staghorn corals.</title>
        <authorList>
            <person name="Vollmer S.V."/>
            <person name="Selwyn J.D."/>
            <person name="Despard B.A."/>
            <person name="Roesel C.L."/>
        </authorList>
    </citation>
    <scope>NUCLEOTIDE SEQUENCE</scope>
    <source>
        <strain evidence="1">K2</strain>
    </source>
</reference>
<evidence type="ECO:0000313" key="1">
    <source>
        <dbReference type="EMBL" id="KAK2567808.1"/>
    </source>
</evidence>